<evidence type="ECO:0000256" key="1">
    <source>
        <dbReference type="SAM" id="Phobius"/>
    </source>
</evidence>
<dbReference type="InterPro" id="IPR036291">
    <property type="entry name" value="NAD(P)-bd_dom_sf"/>
</dbReference>
<dbReference type="Pfam" id="PF02423">
    <property type="entry name" value="OCD_Mu_crystall"/>
    <property type="match status" value="1"/>
</dbReference>
<dbReference type="Gene3D" id="3.30.1780.10">
    <property type="entry name" value="ornithine cyclodeaminase, domain 1"/>
    <property type="match status" value="1"/>
</dbReference>
<dbReference type="PANTHER" id="PTHR13812">
    <property type="entry name" value="KETIMINE REDUCTASE MU-CRYSTALLIN"/>
    <property type="match status" value="1"/>
</dbReference>
<feature type="transmembrane region" description="Helical" evidence="1">
    <location>
        <begin position="303"/>
        <end position="323"/>
    </location>
</feature>
<dbReference type="EMBL" id="BSDI01000022">
    <property type="protein sequence ID" value="GLH99269.1"/>
    <property type="molecule type" value="Genomic_DNA"/>
</dbReference>
<dbReference type="Proteomes" id="UP001144280">
    <property type="component" value="Unassembled WGS sequence"/>
</dbReference>
<keyword evidence="1" id="KW-0812">Transmembrane</keyword>
<keyword evidence="1" id="KW-1133">Transmembrane helix</keyword>
<keyword evidence="1" id="KW-0472">Membrane</keyword>
<sequence>MTVPSHAAAGKTFHTMGATDIRAVIEASRPEIVACVRDTYLAHERGETICLNSQFLRFPEKPNARIIALPAFVREPRGVAGIKWISSFPDNLADNVPRASAVLLLNDFATGFPFACLEAAQISAARTAASAALAAEALHGTRAAGKVAVIGAGVISRTVVEFLRALDWSIVDVAVFDTVPGYAEKSARHIASLGYRAAPSATLAAATGGADIVVLATTAAAPHIEDPGFFGAGQTVLNISLRDIGPDIIAASHNIVDDVAHCLNAGTSPHLARQKFGHHEFIDGTIAQLMRGDIAVSRDRPRVFSPFGLGVLDVAVGLAVFTIGARRGAVREVPDFFADARRW</sequence>
<keyword evidence="3" id="KW-1185">Reference proteome</keyword>
<dbReference type="InterPro" id="IPR003462">
    <property type="entry name" value="ODC_Mu_crystall"/>
</dbReference>
<organism evidence="2 3">
    <name type="scientific">Phytohabitans aurantiacus</name>
    <dbReference type="NCBI Taxonomy" id="3016789"/>
    <lineage>
        <taxon>Bacteria</taxon>
        <taxon>Bacillati</taxon>
        <taxon>Actinomycetota</taxon>
        <taxon>Actinomycetes</taxon>
        <taxon>Micromonosporales</taxon>
        <taxon>Micromonosporaceae</taxon>
    </lineage>
</organism>
<evidence type="ECO:0000313" key="3">
    <source>
        <dbReference type="Proteomes" id="UP001144280"/>
    </source>
</evidence>
<dbReference type="RefSeq" id="WP_281898811.1">
    <property type="nucleotide sequence ID" value="NZ_BSDI01000022.1"/>
</dbReference>
<dbReference type="NCBIfam" id="TIGR03944">
    <property type="entry name" value="dehyd_SbnB_fam"/>
    <property type="match status" value="1"/>
</dbReference>
<name>A0ABQ5QZY6_9ACTN</name>
<dbReference type="Gene3D" id="3.40.50.720">
    <property type="entry name" value="NAD(P)-binding Rossmann-like Domain"/>
    <property type="match status" value="1"/>
</dbReference>
<gene>
    <name evidence="2" type="primary">ocd</name>
    <name evidence="2" type="ORF">Pa4123_45440</name>
</gene>
<dbReference type="InterPro" id="IPR023401">
    <property type="entry name" value="ODC_N"/>
</dbReference>
<protein>
    <submittedName>
        <fullName evidence="2">2,3-diaminopropionate biosynthesis protein SbnB</fullName>
    </submittedName>
</protein>
<evidence type="ECO:0000313" key="2">
    <source>
        <dbReference type="EMBL" id="GLH99269.1"/>
    </source>
</evidence>
<accession>A0ABQ5QZY6</accession>
<comment type="caution">
    <text evidence="2">The sequence shown here is derived from an EMBL/GenBank/DDBJ whole genome shotgun (WGS) entry which is preliminary data.</text>
</comment>
<dbReference type="InterPro" id="IPR023866">
    <property type="entry name" value="SbnB"/>
</dbReference>
<dbReference type="SUPFAM" id="SSF51735">
    <property type="entry name" value="NAD(P)-binding Rossmann-fold domains"/>
    <property type="match status" value="1"/>
</dbReference>
<proteinExistence type="predicted"/>
<reference evidence="2" key="1">
    <citation type="submission" date="2022-12" db="EMBL/GenBank/DDBJ databases">
        <title>New Phytohabitans aurantiacus sp. RD004123 nov., an actinomycete isolated from soil.</title>
        <authorList>
            <person name="Triningsih D.W."/>
            <person name="Harunari E."/>
            <person name="Igarashi Y."/>
        </authorList>
    </citation>
    <scope>NUCLEOTIDE SEQUENCE</scope>
    <source>
        <strain evidence="2">RD004123</strain>
    </source>
</reference>
<dbReference type="PANTHER" id="PTHR13812:SF19">
    <property type="entry name" value="KETIMINE REDUCTASE MU-CRYSTALLIN"/>
    <property type="match status" value="1"/>
</dbReference>
<dbReference type="PIRSF" id="PIRSF001439">
    <property type="entry name" value="CryM"/>
    <property type="match status" value="1"/>
</dbReference>